<comment type="caution">
    <text evidence="3">The sequence shown here is derived from an EMBL/GenBank/DDBJ whole genome shotgun (WGS) entry which is preliminary data.</text>
</comment>
<evidence type="ECO:0000313" key="3">
    <source>
        <dbReference type="EMBL" id="CAG4972794.1"/>
    </source>
</evidence>
<dbReference type="EMBL" id="CAJQZP010000620">
    <property type="protein sequence ID" value="CAG4972794.1"/>
    <property type="molecule type" value="Genomic_DNA"/>
</dbReference>
<dbReference type="Proteomes" id="UP000691718">
    <property type="component" value="Unassembled WGS sequence"/>
</dbReference>
<evidence type="ECO:0000256" key="1">
    <source>
        <dbReference type="SAM" id="MobiDB-lite"/>
    </source>
</evidence>
<evidence type="ECO:0000313" key="4">
    <source>
        <dbReference type="Proteomes" id="UP000691718"/>
    </source>
</evidence>
<sequence>MHFHLHAPQPSCARTQRSLSTTYCACATASAAAARPTRGRAAGCSRPRAPPRRTRRAPPPAGNALPPPRPTAQLRTYSAVPEHDVLRVRYGQCGGSTPHTRPRSRLLAPARTTSPHTSRPTTSGKCTSTSTPHSPAAHVLSGP</sequence>
<accession>A0A8S3WNY3</accession>
<gene>
    <name evidence="2" type="ORF">PAPOLLO_LOCUS8654</name>
    <name evidence="3" type="ORF">PAPOLLO_LOCUS8655</name>
</gene>
<name>A0A8S3WNY3_PARAO</name>
<evidence type="ECO:0000313" key="2">
    <source>
        <dbReference type="EMBL" id="CAG4972789.1"/>
    </source>
</evidence>
<feature type="compositionally biased region" description="Low complexity" evidence="1">
    <location>
        <begin position="30"/>
        <end position="47"/>
    </location>
</feature>
<protein>
    <submittedName>
        <fullName evidence="3">(apollo) hypothetical protein</fullName>
    </submittedName>
</protein>
<feature type="compositionally biased region" description="Pro residues" evidence="1">
    <location>
        <begin position="57"/>
        <end position="70"/>
    </location>
</feature>
<keyword evidence="4" id="KW-1185">Reference proteome</keyword>
<reference evidence="3" key="1">
    <citation type="submission" date="2021-04" db="EMBL/GenBank/DDBJ databases">
        <authorList>
            <person name="Tunstrom K."/>
        </authorList>
    </citation>
    <scope>NUCLEOTIDE SEQUENCE</scope>
</reference>
<feature type="compositionally biased region" description="Polar residues" evidence="1">
    <location>
        <begin position="124"/>
        <end position="133"/>
    </location>
</feature>
<feature type="compositionally biased region" description="Low complexity" evidence="1">
    <location>
        <begin position="111"/>
        <end position="123"/>
    </location>
</feature>
<organism evidence="3 4">
    <name type="scientific">Parnassius apollo</name>
    <name type="common">Apollo butterfly</name>
    <name type="synonym">Papilio apollo</name>
    <dbReference type="NCBI Taxonomy" id="110799"/>
    <lineage>
        <taxon>Eukaryota</taxon>
        <taxon>Metazoa</taxon>
        <taxon>Ecdysozoa</taxon>
        <taxon>Arthropoda</taxon>
        <taxon>Hexapoda</taxon>
        <taxon>Insecta</taxon>
        <taxon>Pterygota</taxon>
        <taxon>Neoptera</taxon>
        <taxon>Endopterygota</taxon>
        <taxon>Lepidoptera</taxon>
        <taxon>Glossata</taxon>
        <taxon>Ditrysia</taxon>
        <taxon>Papilionoidea</taxon>
        <taxon>Papilionidae</taxon>
        <taxon>Parnassiinae</taxon>
        <taxon>Parnassini</taxon>
        <taxon>Parnassius</taxon>
        <taxon>Parnassius</taxon>
    </lineage>
</organism>
<feature type="region of interest" description="Disordered" evidence="1">
    <location>
        <begin position="90"/>
        <end position="143"/>
    </location>
</feature>
<dbReference type="AlphaFoldDB" id="A0A8S3WNY3"/>
<proteinExistence type="predicted"/>
<dbReference type="EMBL" id="CAJQZP010000620">
    <property type="protein sequence ID" value="CAG4972789.1"/>
    <property type="molecule type" value="Genomic_DNA"/>
</dbReference>
<feature type="region of interest" description="Disordered" evidence="1">
    <location>
        <begin position="30"/>
        <end position="72"/>
    </location>
</feature>